<keyword evidence="1" id="KW-1133">Transmembrane helix</keyword>
<organism evidence="2 3">
    <name type="scientific">Parascaris univalens</name>
    <name type="common">Nematode worm</name>
    <dbReference type="NCBI Taxonomy" id="6257"/>
    <lineage>
        <taxon>Eukaryota</taxon>
        <taxon>Metazoa</taxon>
        <taxon>Ecdysozoa</taxon>
        <taxon>Nematoda</taxon>
        <taxon>Chromadorea</taxon>
        <taxon>Rhabditida</taxon>
        <taxon>Spirurina</taxon>
        <taxon>Ascaridomorpha</taxon>
        <taxon>Ascaridoidea</taxon>
        <taxon>Ascarididae</taxon>
        <taxon>Parascaris</taxon>
    </lineage>
</organism>
<accession>A0A915AAD9</accession>
<keyword evidence="1" id="KW-0812">Transmembrane</keyword>
<dbReference type="WBParaSite" id="PgR004_g010_t04">
    <property type="protein sequence ID" value="PgR004_g010_t04"/>
    <property type="gene ID" value="PgR004_g010"/>
</dbReference>
<dbReference type="AlphaFoldDB" id="A0A915AAD9"/>
<name>A0A915AAD9_PARUN</name>
<protein>
    <submittedName>
        <fullName evidence="3">NADH dehydrogenase subunit 6</fullName>
    </submittedName>
</protein>
<feature type="transmembrane region" description="Helical" evidence="1">
    <location>
        <begin position="6"/>
        <end position="39"/>
    </location>
</feature>
<sequence>MNKVILFIVTFNAVIVGLIFIFTSIFHFIIFIHLLLFFALYRI</sequence>
<evidence type="ECO:0000313" key="3">
    <source>
        <dbReference type="WBParaSite" id="PgR004_g010_t04"/>
    </source>
</evidence>
<dbReference type="Proteomes" id="UP000887569">
    <property type="component" value="Unplaced"/>
</dbReference>
<keyword evidence="1" id="KW-0472">Membrane</keyword>
<keyword evidence="2" id="KW-1185">Reference proteome</keyword>
<evidence type="ECO:0000256" key="1">
    <source>
        <dbReference type="SAM" id="Phobius"/>
    </source>
</evidence>
<evidence type="ECO:0000313" key="2">
    <source>
        <dbReference type="Proteomes" id="UP000887569"/>
    </source>
</evidence>
<proteinExistence type="predicted"/>
<reference evidence="3" key="1">
    <citation type="submission" date="2022-11" db="UniProtKB">
        <authorList>
            <consortium name="WormBaseParasite"/>
        </authorList>
    </citation>
    <scope>IDENTIFICATION</scope>
</reference>